<reference evidence="8" key="1">
    <citation type="submission" date="2017-09" db="EMBL/GenBank/DDBJ databases">
        <title>Depth-based differentiation of microbial function through sediment-hosted aquifers and enrichment of novel symbionts in the deep terrestrial subsurface.</title>
        <authorList>
            <person name="Probst A.J."/>
            <person name="Ladd B."/>
            <person name="Jarett J.K."/>
            <person name="Geller-Mcgrath D.E."/>
            <person name="Sieber C.M.K."/>
            <person name="Emerson J.B."/>
            <person name="Anantharaman K."/>
            <person name="Thomas B.C."/>
            <person name="Malmstrom R."/>
            <person name="Stieglmeier M."/>
            <person name="Klingl A."/>
            <person name="Woyke T."/>
            <person name="Ryan C.M."/>
            <person name="Banfield J.F."/>
        </authorList>
    </citation>
    <scope>NUCLEOTIDE SEQUENCE [LARGE SCALE GENOMIC DNA]</scope>
</reference>
<dbReference type="AlphaFoldDB" id="A0A2H0U7L5"/>
<feature type="chain" id="PRO_5013910367" description="Kazal-like domain-containing protein" evidence="5">
    <location>
        <begin position="21"/>
        <end position="318"/>
    </location>
</feature>
<dbReference type="Gene3D" id="3.30.60.30">
    <property type="match status" value="1"/>
</dbReference>
<evidence type="ECO:0000313" key="8">
    <source>
        <dbReference type="Proteomes" id="UP000231379"/>
    </source>
</evidence>
<comment type="caution">
    <text evidence="7">The sequence shown here is derived from an EMBL/GenBank/DDBJ whole genome shotgun (WGS) entry which is preliminary data.</text>
</comment>
<proteinExistence type="predicted"/>
<dbReference type="InterPro" id="IPR036201">
    <property type="entry name" value="Pacifastin_dom_sf"/>
</dbReference>
<keyword evidence="3" id="KW-1015">Disulfide bond</keyword>
<evidence type="ECO:0000256" key="1">
    <source>
        <dbReference type="ARBA" id="ARBA00004613"/>
    </source>
</evidence>
<dbReference type="SUPFAM" id="SSF100895">
    <property type="entry name" value="Kazal-type serine protease inhibitors"/>
    <property type="match status" value="1"/>
</dbReference>
<keyword evidence="5" id="KW-0732">Signal</keyword>
<dbReference type="GO" id="GO:0030414">
    <property type="term" value="F:peptidase inhibitor activity"/>
    <property type="evidence" value="ECO:0007669"/>
    <property type="project" value="InterPro"/>
</dbReference>
<dbReference type="InterPro" id="IPR036058">
    <property type="entry name" value="Kazal_dom_sf"/>
</dbReference>
<gene>
    <name evidence="7" type="ORF">COU20_02800</name>
</gene>
<organism evidence="7 8">
    <name type="scientific">Candidatus Kaiserbacteria bacterium CG10_big_fil_rev_8_21_14_0_10_59_10</name>
    <dbReference type="NCBI Taxonomy" id="1974612"/>
    <lineage>
        <taxon>Bacteria</taxon>
        <taxon>Candidatus Kaiseribacteriota</taxon>
    </lineage>
</organism>
<keyword evidence="2" id="KW-0964">Secreted</keyword>
<dbReference type="Proteomes" id="UP000231379">
    <property type="component" value="Unassembled WGS sequence"/>
</dbReference>
<feature type="region of interest" description="Disordered" evidence="4">
    <location>
        <begin position="77"/>
        <end position="118"/>
    </location>
</feature>
<dbReference type="InterPro" id="IPR002350">
    <property type="entry name" value="Kazal_dom"/>
</dbReference>
<accession>A0A2H0U7L5</accession>
<evidence type="ECO:0000256" key="3">
    <source>
        <dbReference type="ARBA" id="ARBA00023157"/>
    </source>
</evidence>
<protein>
    <recommendedName>
        <fullName evidence="6">Kazal-like domain-containing protein</fullName>
    </recommendedName>
</protein>
<dbReference type="PROSITE" id="PS51465">
    <property type="entry name" value="KAZAL_2"/>
    <property type="match status" value="1"/>
</dbReference>
<feature type="compositionally biased region" description="Gly residues" evidence="4">
    <location>
        <begin position="77"/>
        <end position="95"/>
    </location>
</feature>
<evidence type="ECO:0000256" key="2">
    <source>
        <dbReference type="ARBA" id="ARBA00022525"/>
    </source>
</evidence>
<feature type="signal peptide" evidence="5">
    <location>
        <begin position="1"/>
        <end position="20"/>
    </location>
</feature>
<sequence length="318" mass="33834">MNTRAMFGTLGLVSAFAAAASVPLFTSADHIQACTMEYAPVCGMTLKGTEETFGNRCALESAHARFLHTGECRTAGGGSSPGYPGAGTGRPGGTPGIPPDRGEARPLPPQPDPDTGSDAITPPSSCVIWFDGCNTCRKSSDGTWACTLMGCFERARPYCKKHEGSPTPNVTLPPLLDRLPVSADGVVSNLPYEPAPECRAWYDGCNSCRRSENGTAACTRRFCTVFESGYCTDPADSTQGTSSQPRPALLRSLAPFGDGRAVPDVWGRGGLADAEGRTSLLPEERRTAIMEMRAENRTAIAQFVERIVSRLFSWLGGR</sequence>
<dbReference type="SUPFAM" id="SSF57283">
    <property type="entry name" value="PMP inhibitors"/>
    <property type="match status" value="1"/>
</dbReference>
<dbReference type="EMBL" id="PFBM01000017">
    <property type="protein sequence ID" value="PIR82330.1"/>
    <property type="molecule type" value="Genomic_DNA"/>
</dbReference>
<name>A0A2H0U7L5_9BACT</name>
<comment type="subcellular location">
    <subcellularLocation>
        <location evidence="1">Secreted</location>
    </subcellularLocation>
</comment>
<evidence type="ECO:0000259" key="6">
    <source>
        <dbReference type="PROSITE" id="PS51465"/>
    </source>
</evidence>
<evidence type="ECO:0000256" key="4">
    <source>
        <dbReference type="SAM" id="MobiDB-lite"/>
    </source>
</evidence>
<dbReference type="GO" id="GO:0005576">
    <property type="term" value="C:extracellular region"/>
    <property type="evidence" value="ECO:0007669"/>
    <property type="project" value="UniProtKB-SubCell"/>
</dbReference>
<evidence type="ECO:0000313" key="7">
    <source>
        <dbReference type="EMBL" id="PIR82330.1"/>
    </source>
</evidence>
<feature type="domain" description="Kazal-like" evidence="6">
    <location>
        <begin position="33"/>
        <end position="74"/>
    </location>
</feature>
<dbReference type="InterPro" id="IPR008037">
    <property type="entry name" value="Pacifastin_dom"/>
</dbReference>
<evidence type="ECO:0000256" key="5">
    <source>
        <dbReference type="SAM" id="SignalP"/>
    </source>
</evidence>
<dbReference type="Pfam" id="PF05375">
    <property type="entry name" value="Pacifastin_I"/>
    <property type="match status" value="1"/>
</dbReference>